<evidence type="ECO:0000313" key="1">
    <source>
        <dbReference type="EMBL" id="ORW24347.1"/>
    </source>
</evidence>
<dbReference type="Gene3D" id="1.20.120.520">
    <property type="entry name" value="nmb1532 protein domain like"/>
    <property type="match status" value="1"/>
</dbReference>
<evidence type="ECO:0008006" key="3">
    <source>
        <dbReference type="Google" id="ProtNLM"/>
    </source>
</evidence>
<sequence>MANELETLHQLVVEHLADEERDILPLAAAYLSDPEWRAIGQSLRALSPKSLLLGAGMCIYKADPEVIAMMFKAIPAPVRVIVPLISSRMYARHNLRIHGTTQP</sequence>
<keyword evidence="2" id="KW-1185">Reference proteome</keyword>
<accession>A0A1X1ZLX7</accession>
<comment type="caution">
    <text evidence="1">The sequence shown here is derived from an EMBL/GenBank/DDBJ whole genome shotgun (WGS) entry which is preliminary data.</text>
</comment>
<organism evidence="1 2">
    <name type="scientific">Mycobacterium palustre</name>
    <dbReference type="NCBI Taxonomy" id="153971"/>
    <lineage>
        <taxon>Bacteria</taxon>
        <taxon>Bacillati</taxon>
        <taxon>Actinomycetota</taxon>
        <taxon>Actinomycetes</taxon>
        <taxon>Mycobacteriales</taxon>
        <taxon>Mycobacteriaceae</taxon>
        <taxon>Mycobacterium</taxon>
        <taxon>Mycobacterium simiae complex</taxon>
    </lineage>
</organism>
<name>A0A1X1ZLX7_9MYCO</name>
<evidence type="ECO:0000313" key="2">
    <source>
        <dbReference type="Proteomes" id="UP000193529"/>
    </source>
</evidence>
<dbReference type="Proteomes" id="UP000193529">
    <property type="component" value="Unassembled WGS sequence"/>
</dbReference>
<gene>
    <name evidence="1" type="ORF">AWC19_09565</name>
</gene>
<reference evidence="1 2" key="1">
    <citation type="submission" date="2016-01" db="EMBL/GenBank/DDBJ databases">
        <title>The new phylogeny of the genus Mycobacterium.</title>
        <authorList>
            <person name="Tarcisio F."/>
            <person name="Conor M."/>
            <person name="Antonella G."/>
            <person name="Elisabetta G."/>
            <person name="Giulia F.S."/>
            <person name="Sara T."/>
            <person name="Anna F."/>
            <person name="Clotilde B."/>
            <person name="Roberto B."/>
            <person name="Veronica D.S."/>
            <person name="Fabio R."/>
            <person name="Monica P."/>
            <person name="Olivier J."/>
            <person name="Enrico T."/>
            <person name="Nicola S."/>
        </authorList>
    </citation>
    <scope>NUCLEOTIDE SEQUENCE [LARGE SCALE GENOMIC DNA]</scope>
    <source>
        <strain evidence="1 2">DSM 44572</strain>
    </source>
</reference>
<dbReference type="EMBL" id="LQPJ01000102">
    <property type="protein sequence ID" value="ORW24347.1"/>
    <property type="molecule type" value="Genomic_DNA"/>
</dbReference>
<proteinExistence type="predicted"/>
<dbReference type="AlphaFoldDB" id="A0A1X1ZLX7"/>
<protein>
    <recommendedName>
        <fullName evidence="3">Hemerythrin-like domain-containing protein</fullName>
    </recommendedName>
</protein>